<evidence type="ECO:0000313" key="4">
    <source>
        <dbReference type="EMBL" id="PKA56220.1"/>
    </source>
</evidence>
<feature type="repeat" description="PPR" evidence="2">
    <location>
        <begin position="263"/>
        <end position="297"/>
    </location>
</feature>
<proteinExistence type="predicted"/>
<name>A0A2I0AL02_9ASPA</name>
<feature type="repeat" description="PPR" evidence="2">
    <location>
        <begin position="160"/>
        <end position="190"/>
    </location>
</feature>
<dbReference type="PANTHER" id="PTHR47926:SF472">
    <property type="entry name" value="REPEAT (PPR) SUPERFAMILY PROTEIN, PUTATIVE-RELATED"/>
    <property type="match status" value="1"/>
</dbReference>
<dbReference type="SUPFAM" id="SSF48452">
    <property type="entry name" value="TPR-like"/>
    <property type="match status" value="1"/>
</dbReference>
<feature type="repeat" description="PPR" evidence="2">
    <location>
        <begin position="563"/>
        <end position="597"/>
    </location>
</feature>
<dbReference type="FunFam" id="1.25.40.10:FF:000073">
    <property type="entry name" value="Pentatricopeptide repeat-containing protein chloroplastic"/>
    <property type="match status" value="1"/>
</dbReference>
<organism evidence="4 5">
    <name type="scientific">Apostasia shenzhenica</name>
    <dbReference type="NCBI Taxonomy" id="1088818"/>
    <lineage>
        <taxon>Eukaryota</taxon>
        <taxon>Viridiplantae</taxon>
        <taxon>Streptophyta</taxon>
        <taxon>Embryophyta</taxon>
        <taxon>Tracheophyta</taxon>
        <taxon>Spermatophyta</taxon>
        <taxon>Magnoliopsida</taxon>
        <taxon>Liliopsida</taxon>
        <taxon>Asparagales</taxon>
        <taxon>Orchidaceae</taxon>
        <taxon>Apostasioideae</taxon>
        <taxon>Apostasia</taxon>
    </lineage>
</organism>
<protein>
    <submittedName>
        <fullName evidence="4">Pentatricopeptide repeat-containing protein</fullName>
        <ecNumber evidence="4">3.6.4.12</ecNumber>
    </submittedName>
</protein>
<dbReference type="Pfam" id="PF13041">
    <property type="entry name" value="PPR_2"/>
    <property type="match status" value="2"/>
</dbReference>
<dbReference type="AlphaFoldDB" id="A0A2I0AL02"/>
<keyword evidence="5" id="KW-1185">Reference proteome</keyword>
<evidence type="ECO:0000256" key="1">
    <source>
        <dbReference type="ARBA" id="ARBA00022737"/>
    </source>
</evidence>
<reference evidence="4 5" key="1">
    <citation type="journal article" date="2017" name="Nature">
        <title>The Apostasia genome and the evolution of orchids.</title>
        <authorList>
            <person name="Zhang G.Q."/>
            <person name="Liu K.W."/>
            <person name="Li Z."/>
            <person name="Lohaus R."/>
            <person name="Hsiao Y.Y."/>
            <person name="Niu S.C."/>
            <person name="Wang J.Y."/>
            <person name="Lin Y.C."/>
            <person name="Xu Q."/>
            <person name="Chen L.J."/>
            <person name="Yoshida K."/>
            <person name="Fujiwara S."/>
            <person name="Wang Z.W."/>
            <person name="Zhang Y.Q."/>
            <person name="Mitsuda N."/>
            <person name="Wang M."/>
            <person name="Liu G.H."/>
            <person name="Pecoraro L."/>
            <person name="Huang H.X."/>
            <person name="Xiao X.J."/>
            <person name="Lin M."/>
            <person name="Wu X.Y."/>
            <person name="Wu W.L."/>
            <person name="Chen Y.Y."/>
            <person name="Chang S.B."/>
            <person name="Sakamoto S."/>
            <person name="Ohme-Takagi M."/>
            <person name="Yagi M."/>
            <person name="Zeng S.J."/>
            <person name="Shen C.Y."/>
            <person name="Yeh C.M."/>
            <person name="Luo Y.B."/>
            <person name="Tsai W.C."/>
            <person name="Van de Peer Y."/>
            <person name="Liu Z.J."/>
        </authorList>
    </citation>
    <scope>NUCLEOTIDE SEQUENCE [LARGE SCALE GENOMIC DNA]</scope>
    <source>
        <strain evidence="5">cv. Shenzhen</strain>
        <tissue evidence="4">Stem</tissue>
    </source>
</reference>
<evidence type="ECO:0000256" key="3">
    <source>
        <dbReference type="SAM" id="MobiDB-lite"/>
    </source>
</evidence>
<dbReference type="PROSITE" id="PS51375">
    <property type="entry name" value="PPR"/>
    <property type="match status" value="7"/>
</dbReference>
<keyword evidence="4" id="KW-0378">Hydrolase</keyword>
<dbReference type="Pfam" id="PF01535">
    <property type="entry name" value="PPR"/>
    <property type="match status" value="6"/>
</dbReference>
<sequence length="705" mass="77577">MSLLSASKLRVASELAAPDALAFGRLIQQCADGGLFRRGQQLHARLILLSVLPNNFLGSKLISLYSRCGRLHEARRIFDDIRSKNLFSCNAMLLGYSFHNQTIPALRLASSISSSSLRPDAFTLSSLLKTVSSSSFSSSAVLAKTKEVHSFALRLCYISDLFVSNGLITAYARSGDLVYARKLFDEMPTRDVVSWNSIISGYSQEGHYDACLQLYREMELCKDGVKPNGVTIAITLHACSQLKDLLFGIEVHRSAAESGMKMDATACNSIIGFYARCGSLDYARSLFDSMVDKDGVSYSTMISGYMAYGFVDRAMELFDQIPNPVLSTWNAVIAGQVQNNRFSCVLDLFRSMPSVSFRPNAVTVSSALPAVSYYSNLLSVRQMHCYAIRSDFDRNVFVATAIIDAYAKSGFLEGANKVFVSTKSSSVIVWTAIISAFAVHGDANAALAIFWEMLDKKMKPDSVTFTAVLSACAHAGEVHEARRIIDLVMPKCGISPEAEQYACLVGALSRKGMLENAVEVINSMPFQPNAKMWGALLNGASVYRNVEIGKYTFERLLEMEPGNTGNYIVMANLYSQAGKWKEAQAVREKMEEVGLAKVPGCSWMEESSGLKVFISRDVASEQSEEIYGLLEGLVGLMTEEGYRTGEEIDEENSCHMPGEGIKCMIPSEPKNSNLDLNKYRRHIESDDHHDTLPNLHLSNEGLSSL</sequence>
<dbReference type="GO" id="GO:0003678">
    <property type="term" value="F:DNA helicase activity"/>
    <property type="evidence" value="ECO:0007669"/>
    <property type="project" value="UniProtKB-EC"/>
</dbReference>
<evidence type="ECO:0000313" key="5">
    <source>
        <dbReference type="Proteomes" id="UP000236161"/>
    </source>
</evidence>
<dbReference type="GO" id="GO:0016787">
    <property type="term" value="F:hydrolase activity"/>
    <property type="evidence" value="ECO:0007669"/>
    <property type="project" value="UniProtKB-KW"/>
</dbReference>
<gene>
    <name evidence="4" type="primary">PCMP-E49</name>
    <name evidence="4" type="ORF">AXF42_Ash011149</name>
</gene>
<keyword evidence="1" id="KW-0677">Repeat</keyword>
<dbReference type="InterPro" id="IPR011990">
    <property type="entry name" value="TPR-like_helical_dom_sf"/>
</dbReference>
<dbReference type="InterPro" id="IPR046848">
    <property type="entry name" value="E_motif"/>
</dbReference>
<dbReference type="OrthoDB" id="185373at2759"/>
<dbReference type="Pfam" id="PF20431">
    <property type="entry name" value="E_motif"/>
    <property type="match status" value="1"/>
</dbReference>
<evidence type="ECO:0000256" key="2">
    <source>
        <dbReference type="PROSITE-ProRule" id="PRU00708"/>
    </source>
</evidence>
<dbReference type="PANTHER" id="PTHR47926">
    <property type="entry name" value="PENTATRICOPEPTIDE REPEAT-CONTAINING PROTEIN"/>
    <property type="match status" value="1"/>
</dbReference>
<feature type="repeat" description="PPR" evidence="2">
    <location>
        <begin position="461"/>
        <end position="496"/>
    </location>
</feature>
<feature type="repeat" description="PPR" evidence="2">
    <location>
        <begin position="54"/>
        <end position="88"/>
    </location>
</feature>
<feature type="repeat" description="PPR" evidence="2">
    <location>
        <begin position="426"/>
        <end position="460"/>
    </location>
</feature>
<dbReference type="GO" id="GO:0009451">
    <property type="term" value="P:RNA modification"/>
    <property type="evidence" value="ECO:0007669"/>
    <property type="project" value="InterPro"/>
</dbReference>
<dbReference type="GO" id="GO:0003729">
    <property type="term" value="F:mRNA binding"/>
    <property type="evidence" value="ECO:0007669"/>
    <property type="project" value="UniProtKB-ARBA"/>
</dbReference>
<dbReference type="NCBIfam" id="TIGR00756">
    <property type="entry name" value="PPR"/>
    <property type="match status" value="7"/>
</dbReference>
<dbReference type="STRING" id="1088818.A0A2I0AL02"/>
<dbReference type="EC" id="3.6.4.12" evidence="4"/>
<dbReference type="Gene3D" id="1.25.40.10">
    <property type="entry name" value="Tetratricopeptide repeat domain"/>
    <property type="match status" value="6"/>
</dbReference>
<dbReference type="InterPro" id="IPR046960">
    <property type="entry name" value="PPR_At4g14850-like_plant"/>
</dbReference>
<feature type="repeat" description="PPR" evidence="2">
    <location>
        <begin position="191"/>
        <end position="227"/>
    </location>
</feature>
<feature type="compositionally biased region" description="Polar residues" evidence="3">
    <location>
        <begin position="696"/>
        <end position="705"/>
    </location>
</feature>
<feature type="region of interest" description="Disordered" evidence="3">
    <location>
        <begin position="685"/>
        <end position="705"/>
    </location>
</feature>
<dbReference type="Proteomes" id="UP000236161">
    <property type="component" value="Unassembled WGS sequence"/>
</dbReference>
<dbReference type="InterPro" id="IPR002885">
    <property type="entry name" value="PPR_rpt"/>
</dbReference>
<dbReference type="FunFam" id="1.25.40.10:FF:000090">
    <property type="entry name" value="Pentatricopeptide repeat-containing protein, chloroplastic"/>
    <property type="match status" value="1"/>
</dbReference>
<accession>A0A2I0AL02</accession>
<dbReference type="EMBL" id="KZ451974">
    <property type="protein sequence ID" value="PKA56220.1"/>
    <property type="molecule type" value="Genomic_DNA"/>
</dbReference>